<dbReference type="EMBL" id="BKCJ010002161">
    <property type="protein sequence ID" value="GEU46688.1"/>
    <property type="molecule type" value="Genomic_DNA"/>
</dbReference>
<comment type="caution">
    <text evidence="2">The sequence shown here is derived from an EMBL/GenBank/DDBJ whole genome shotgun (WGS) entry which is preliminary data.</text>
</comment>
<sequence>MGYTNPIRTLGDYSKPSHEGYMNTIELPVGNNVVPLRSDTIRLVQNGCSFDGLRSKDPNQQLKDFLKLMNSLDLNDEYRERTQVPVIEAKTKNEAKNRTKNKPIKKAEKKEAVEAPSSQPVEYYLKHRINEKLIKGLVDNNKFNDSLLGVQDIKGKFEIPCNIGGLKLINALVDQGFDMNIMPLFTYMKLTNERPAETDVRLSLASHSYIYPLRIAKVILVDVAGYVYPVDFMILDIKEDKKRSFILGTPFLTTAKAVIKFDKGTITLRCGKSTISFHRIPKSLCKIEKGIKNDIEPIAPIMIVNMLVLEWEEKIKLHQEKEMEFDR</sequence>
<gene>
    <name evidence="2" type="ORF">Tci_018666</name>
</gene>
<organism evidence="2">
    <name type="scientific">Tanacetum cinerariifolium</name>
    <name type="common">Dalmatian daisy</name>
    <name type="synonym">Chrysanthemum cinerariifolium</name>
    <dbReference type="NCBI Taxonomy" id="118510"/>
    <lineage>
        <taxon>Eukaryota</taxon>
        <taxon>Viridiplantae</taxon>
        <taxon>Streptophyta</taxon>
        <taxon>Embryophyta</taxon>
        <taxon>Tracheophyta</taxon>
        <taxon>Spermatophyta</taxon>
        <taxon>Magnoliopsida</taxon>
        <taxon>eudicotyledons</taxon>
        <taxon>Gunneridae</taxon>
        <taxon>Pentapetalae</taxon>
        <taxon>asterids</taxon>
        <taxon>campanulids</taxon>
        <taxon>Asterales</taxon>
        <taxon>Asteraceae</taxon>
        <taxon>Asteroideae</taxon>
        <taxon>Anthemideae</taxon>
        <taxon>Anthemidinae</taxon>
        <taxon>Tanacetum</taxon>
    </lineage>
</organism>
<proteinExistence type="predicted"/>
<name>A0A6L2KB52_TANCI</name>
<reference evidence="2" key="1">
    <citation type="journal article" date="2019" name="Sci. Rep.">
        <title>Draft genome of Tanacetum cinerariifolium, the natural source of mosquito coil.</title>
        <authorList>
            <person name="Yamashiro T."/>
            <person name="Shiraishi A."/>
            <person name="Satake H."/>
            <person name="Nakayama K."/>
        </authorList>
    </citation>
    <scope>NUCLEOTIDE SEQUENCE</scope>
</reference>
<accession>A0A6L2KB52</accession>
<evidence type="ECO:0000313" key="2">
    <source>
        <dbReference type="EMBL" id="GEU46688.1"/>
    </source>
</evidence>
<protein>
    <submittedName>
        <fullName evidence="2">MAK10-like protein</fullName>
    </submittedName>
</protein>
<dbReference type="Gene3D" id="2.40.70.10">
    <property type="entry name" value="Acid Proteases"/>
    <property type="match status" value="1"/>
</dbReference>
<dbReference type="CDD" id="cd00303">
    <property type="entry name" value="retropepsin_like"/>
    <property type="match status" value="1"/>
</dbReference>
<dbReference type="PANTHER" id="PTHR33067">
    <property type="entry name" value="RNA-DIRECTED DNA POLYMERASE-RELATED"/>
    <property type="match status" value="1"/>
</dbReference>
<dbReference type="PANTHER" id="PTHR33067:SF9">
    <property type="entry name" value="RNA-DIRECTED DNA POLYMERASE"/>
    <property type="match status" value="1"/>
</dbReference>
<feature type="region of interest" description="Disordered" evidence="1">
    <location>
        <begin position="90"/>
        <end position="112"/>
    </location>
</feature>
<dbReference type="InterPro" id="IPR021109">
    <property type="entry name" value="Peptidase_aspartic_dom_sf"/>
</dbReference>
<evidence type="ECO:0000256" key="1">
    <source>
        <dbReference type="SAM" id="MobiDB-lite"/>
    </source>
</evidence>
<dbReference type="AlphaFoldDB" id="A0A6L2KB52"/>